<proteinExistence type="predicted"/>
<dbReference type="AlphaFoldDB" id="A0A9P4J167"/>
<comment type="function">
    <text evidence="1">Mediates high-affinity intracellular uptake of the rare oligo-element molybdenum.</text>
</comment>
<dbReference type="EMBL" id="ML996086">
    <property type="protein sequence ID" value="KAF2152210.1"/>
    <property type="molecule type" value="Genomic_DNA"/>
</dbReference>
<feature type="transmembrane region" description="Helical" evidence="12">
    <location>
        <begin position="363"/>
        <end position="380"/>
    </location>
</feature>
<feature type="transmembrane region" description="Helical" evidence="12">
    <location>
        <begin position="307"/>
        <end position="327"/>
    </location>
</feature>
<keyword evidence="8" id="KW-0406">Ion transport</keyword>
<feature type="transmembrane region" description="Helical" evidence="12">
    <location>
        <begin position="339"/>
        <end position="357"/>
    </location>
</feature>
<reference evidence="13" key="1">
    <citation type="journal article" date="2020" name="Stud. Mycol.">
        <title>101 Dothideomycetes genomes: a test case for predicting lifestyles and emergence of pathogens.</title>
        <authorList>
            <person name="Haridas S."/>
            <person name="Albert R."/>
            <person name="Binder M."/>
            <person name="Bloem J."/>
            <person name="Labutti K."/>
            <person name="Salamov A."/>
            <person name="Andreopoulos B."/>
            <person name="Baker S."/>
            <person name="Barry K."/>
            <person name="Bills G."/>
            <person name="Bluhm B."/>
            <person name="Cannon C."/>
            <person name="Castanera R."/>
            <person name="Culley D."/>
            <person name="Daum C."/>
            <person name="Ezra D."/>
            <person name="Gonzalez J."/>
            <person name="Henrissat B."/>
            <person name="Kuo A."/>
            <person name="Liang C."/>
            <person name="Lipzen A."/>
            <person name="Lutzoni F."/>
            <person name="Magnuson J."/>
            <person name="Mondo S."/>
            <person name="Nolan M."/>
            <person name="Ohm R."/>
            <person name="Pangilinan J."/>
            <person name="Park H.-J."/>
            <person name="Ramirez L."/>
            <person name="Alfaro M."/>
            <person name="Sun H."/>
            <person name="Tritt A."/>
            <person name="Yoshinaga Y."/>
            <person name="Zwiers L.-H."/>
            <person name="Turgeon B."/>
            <person name="Goodwin S."/>
            <person name="Spatafora J."/>
            <person name="Crous P."/>
            <person name="Grigoriev I."/>
        </authorList>
    </citation>
    <scope>NUCLEOTIDE SEQUENCE</scope>
    <source>
        <strain evidence="13">CBS 260.36</strain>
    </source>
</reference>
<evidence type="ECO:0000256" key="1">
    <source>
        <dbReference type="ARBA" id="ARBA00003019"/>
    </source>
</evidence>
<evidence type="ECO:0000256" key="12">
    <source>
        <dbReference type="SAM" id="Phobius"/>
    </source>
</evidence>
<feature type="transmembrane region" description="Helical" evidence="12">
    <location>
        <begin position="267"/>
        <end position="287"/>
    </location>
</feature>
<evidence type="ECO:0000256" key="2">
    <source>
        <dbReference type="ARBA" id="ARBA00004651"/>
    </source>
</evidence>
<keyword evidence="14" id="KW-1185">Reference proteome</keyword>
<evidence type="ECO:0000313" key="14">
    <source>
        <dbReference type="Proteomes" id="UP000799439"/>
    </source>
</evidence>
<evidence type="ECO:0000256" key="6">
    <source>
        <dbReference type="ARBA" id="ARBA00022692"/>
    </source>
</evidence>
<comment type="caution">
    <text evidence="13">The sequence shown here is derived from an EMBL/GenBank/DDBJ whole genome shotgun (WGS) entry which is preliminary data.</text>
</comment>
<dbReference type="SUPFAM" id="SSF103473">
    <property type="entry name" value="MFS general substrate transporter"/>
    <property type="match status" value="1"/>
</dbReference>
<dbReference type="InterPro" id="IPR036259">
    <property type="entry name" value="MFS_trans_sf"/>
</dbReference>
<evidence type="ECO:0000256" key="10">
    <source>
        <dbReference type="ARBA" id="ARBA00030646"/>
    </source>
</evidence>
<dbReference type="OrthoDB" id="263957at2759"/>
<evidence type="ECO:0000256" key="7">
    <source>
        <dbReference type="ARBA" id="ARBA00022989"/>
    </source>
</evidence>
<feature type="transmembrane region" description="Helical" evidence="12">
    <location>
        <begin position="149"/>
        <end position="168"/>
    </location>
</feature>
<feature type="transmembrane region" description="Helical" evidence="12">
    <location>
        <begin position="401"/>
        <end position="417"/>
    </location>
</feature>
<feature type="transmembrane region" description="Helical" evidence="12">
    <location>
        <begin position="120"/>
        <end position="137"/>
    </location>
</feature>
<name>A0A9P4J167_9PEZI</name>
<feature type="transmembrane region" description="Helical" evidence="12">
    <location>
        <begin position="180"/>
        <end position="202"/>
    </location>
</feature>
<evidence type="ECO:0000256" key="5">
    <source>
        <dbReference type="ARBA" id="ARBA00022475"/>
    </source>
</evidence>
<sequence>MSFYQGNLVCLLLVNAGLFWYQRRQKAASKATEDSENLLDEKDLKGSAAAAAGFFQNYAIAFLLASAGDWLQGPHIYAIYKYEKHLSEEKVAALYACGFIAAAVGSTFVGQIVDRGGRRLACLLYCGLYSICCLTMVSDSLPILFMGRIFGGLSTTLLFSAFDAWMIAEFQARDMEKHMSLASTFGYLSSLNCIVAVATGVIGELVVSYTGSRIGPFLLAVVFFATAALYMSSFWNENYGSGDVSSPMLSVKAITDAIAICWRDKRVLALTVSTSIFESMMYLFIFFWTASIQSARASGGQTQDPPFGIIFACFMCSMMAGSILFSFVSDADALSRASYLLKLIVGLAAIWLFSVVLTRREDVTFYAFCLLELCVGIYFPSSSFLKSHIIEDSCRGKIYSLMRLPLNTLVILAHSLAEEGDKHRNGVFLSFGGGLIFVLFVLQKYIV</sequence>
<feature type="transmembrane region" description="Helical" evidence="12">
    <location>
        <begin position="91"/>
        <end position="113"/>
    </location>
</feature>
<feature type="transmembrane region" description="Helical" evidence="12">
    <location>
        <begin position="423"/>
        <end position="442"/>
    </location>
</feature>
<dbReference type="InterPro" id="IPR008509">
    <property type="entry name" value="MOT2/MFSD5"/>
</dbReference>
<keyword evidence="5" id="KW-1003">Cell membrane</keyword>
<dbReference type="PANTHER" id="PTHR23516:SF1">
    <property type="entry name" value="MOLYBDATE-ANION TRANSPORTER"/>
    <property type="match status" value="1"/>
</dbReference>
<dbReference type="GO" id="GO:0006811">
    <property type="term" value="P:monoatomic ion transport"/>
    <property type="evidence" value="ECO:0007669"/>
    <property type="project" value="UniProtKB-KW"/>
</dbReference>
<keyword evidence="6 12" id="KW-0812">Transmembrane</keyword>
<keyword evidence="9 12" id="KW-0472">Membrane</keyword>
<dbReference type="GO" id="GO:0015098">
    <property type="term" value="F:molybdate ion transmembrane transporter activity"/>
    <property type="evidence" value="ECO:0007669"/>
    <property type="project" value="InterPro"/>
</dbReference>
<organism evidence="13 14">
    <name type="scientific">Myriangium duriaei CBS 260.36</name>
    <dbReference type="NCBI Taxonomy" id="1168546"/>
    <lineage>
        <taxon>Eukaryota</taxon>
        <taxon>Fungi</taxon>
        <taxon>Dikarya</taxon>
        <taxon>Ascomycota</taxon>
        <taxon>Pezizomycotina</taxon>
        <taxon>Dothideomycetes</taxon>
        <taxon>Dothideomycetidae</taxon>
        <taxon>Myriangiales</taxon>
        <taxon>Myriangiaceae</taxon>
        <taxon>Myriangium</taxon>
    </lineage>
</organism>
<accession>A0A9P4J167</accession>
<evidence type="ECO:0000256" key="4">
    <source>
        <dbReference type="ARBA" id="ARBA00022448"/>
    </source>
</evidence>
<dbReference type="GO" id="GO:0005886">
    <property type="term" value="C:plasma membrane"/>
    <property type="evidence" value="ECO:0007669"/>
    <property type="project" value="UniProtKB-SubCell"/>
</dbReference>
<feature type="transmembrane region" description="Helical" evidence="12">
    <location>
        <begin position="214"/>
        <end position="231"/>
    </location>
</feature>
<gene>
    <name evidence="13" type="ORF">K461DRAFT_321257</name>
</gene>
<evidence type="ECO:0000313" key="13">
    <source>
        <dbReference type="EMBL" id="KAF2152210.1"/>
    </source>
</evidence>
<evidence type="ECO:0000256" key="11">
    <source>
        <dbReference type="ARBA" id="ARBA00032555"/>
    </source>
</evidence>
<feature type="transmembrane region" description="Helical" evidence="12">
    <location>
        <begin position="6"/>
        <end position="21"/>
    </location>
</feature>
<keyword evidence="7 12" id="KW-1133">Transmembrane helix</keyword>
<dbReference type="Gene3D" id="1.20.1250.20">
    <property type="entry name" value="MFS general substrate transporter like domains"/>
    <property type="match status" value="1"/>
</dbReference>
<dbReference type="PANTHER" id="PTHR23516">
    <property type="entry name" value="SAM (S-ADENOSYL METHIONINE) TRANSPORTER"/>
    <property type="match status" value="1"/>
</dbReference>
<dbReference type="Proteomes" id="UP000799439">
    <property type="component" value="Unassembled WGS sequence"/>
</dbReference>
<comment type="subcellular location">
    <subcellularLocation>
        <location evidence="2">Cell membrane</location>
        <topology evidence="2">Multi-pass membrane protein</topology>
    </subcellularLocation>
</comment>
<evidence type="ECO:0000256" key="3">
    <source>
        <dbReference type="ARBA" id="ARBA00021242"/>
    </source>
</evidence>
<evidence type="ECO:0000256" key="8">
    <source>
        <dbReference type="ARBA" id="ARBA00023065"/>
    </source>
</evidence>
<feature type="transmembrane region" description="Helical" evidence="12">
    <location>
        <begin position="48"/>
        <end position="71"/>
    </location>
</feature>
<evidence type="ECO:0000256" key="9">
    <source>
        <dbReference type="ARBA" id="ARBA00023136"/>
    </source>
</evidence>
<protein>
    <recommendedName>
        <fullName evidence="3">Molybdate-anion transporter</fullName>
    </recommendedName>
    <alternativeName>
        <fullName evidence="10">Major facilitator superfamily domain-containing protein 5</fullName>
    </alternativeName>
    <alternativeName>
        <fullName evidence="11">Molybdate transporter 2 homolog</fullName>
    </alternativeName>
</protein>
<keyword evidence="4" id="KW-0813">Transport</keyword>
<dbReference type="Pfam" id="PF05631">
    <property type="entry name" value="MFS_5"/>
    <property type="match status" value="1"/>
</dbReference>